<keyword evidence="2" id="KW-1185">Reference proteome</keyword>
<dbReference type="RefSeq" id="WP_216147125.1">
    <property type="nucleotide sequence ID" value="NZ_JAHLDV010000010.1"/>
</dbReference>
<organism evidence="1 2">
    <name type="scientific">Clostridium frigoris</name>
    <dbReference type="NCBI Taxonomy" id="205327"/>
    <lineage>
        <taxon>Bacteria</taxon>
        <taxon>Bacillati</taxon>
        <taxon>Bacillota</taxon>
        <taxon>Clostridia</taxon>
        <taxon>Eubacteriales</taxon>
        <taxon>Clostridiaceae</taxon>
        <taxon>Clostridium</taxon>
    </lineage>
</organism>
<dbReference type="Proteomes" id="UP000776252">
    <property type="component" value="Unassembled WGS sequence"/>
</dbReference>
<evidence type="ECO:0000313" key="1">
    <source>
        <dbReference type="EMBL" id="MBU3159508.1"/>
    </source>
</evidence>
<evidence type="ECO:0000313" key="2">
    <source>
        <dbReference type="Proteomes" id="UP000776252"/>
    </source>
</evidence>
<evidence type="ECO:0008006" key="3">
    <source>
        <dbReference type="Google" id="ProtNLM"/>
    </source>
</evidence>
<comment type="caution">
    <text evidence="1">The sequence shown here is derived from an EMBL/GenBank/DDBJ whole genome shotgun (WGS) entry which is preliminary data.</text>
</comment>
<proteinExistence type="predicted"/>
<name>A0ABS6BUI4_9CLOT</name>
<sequence>MLNNRTEQIAVGRVKDAILQSRILEPLIDENDKTPSWDGNILMYKSSVTKKNNMKGKIPVQVKGTAVKKFSGNTISFSFNVSDLKNFLIDGGVLFFVVQIIDVCDVKIFYNSLLPVDLNELIKKVKKNRNSITATLKVLNTSKAKMLESICNSFLHNRELQYSTYKYSRDINNFNSVSFSVFPDGTPFNDYMLNNEIYLYGYEDKNALPIPITKIEVETIYHKMEKEIFIDSIKYFDSYEVINSKKNNIISFGKNFRFDIDRGELKYKTLGNLKERLYDATFLKNVVLKNYFTIGGIKISNLKLSKDYSNTICNHLKYLNDVANLMNFFHISEELNMDDFSDGDYGNINYLIDIVLYNKKIKSKMKPGLSIVKIGNINILTFILIDKDKIISIEDYFSSIYKQYTLCYPIGEDRKEIICSFYSQLKSTDIIKSSNLDLKIVEESVKSIVLNNDNAGVVNYQILELIKAYDLNNDFTNCLETSLKLCEWLEEYDSNSYIYKINKYQIIKRLRKLNKEEKLKLMEIKRASAENIQIQCGISILLENKSDFEYYFDNLSEGEGKVFCEYPIFKLIK</sequence>
<protein>
    <recommendedName>
        <fullName evidence="3">DUF4365 domain-containing protein</fullName>
    </recommendedName>
</protein>
<gene>
    <name evidence="1" type="ORF">KPL37_07030</name>
</gene>
<dbReference type="EMBL" id="JAHLDV010000010">
    <property type="protein sequence ID" value="MBU3159508.1"/>
    <property type="molecule type" value="Genomic_DNA"/>
</dbReference>
<accession>A0ABS6BUI4</accession>
<reference evidence="1 2" key="1">
    <citation type="submission" date="2021-06" db="EMBL/GenBank/DDBJ databases">
        <title>Clostridia strains as spoilage organisms.</title>
        <authorList>
            <person name="Wambui J."/>
            <person name="Stephan R."/>
            <person name="Stevens M.J.A."/>
        </authorList>
    </citation>
    <scope>NUCLEOTIDE SEQUENCE [LARGE SCALE GENOMIC DNA]</scope>
    <source>
        <strain evidence="1 2">DSM 14204</strain>
    </source>
</reference>